<proteinExistence type="inferred from homology"/>
<reference evidence="4 5" key="1">
    <citation type="journal article" date="2021" name="bioRxiv">
        <title>Unique metabolic strategies in Hadean analogues reveal hints for primordial physiology.</title>
        <authorList>
            <person name="Nobu M.K."/>
            <person name="Nakai R."/>
            <person name="Tamazawa S."/>
            <person name="Mori H."/>
            <person name="Toyoda A."/>
            <person name="Ijiri A."/>
            <person name="Suzuki S."/>
            <person name="Kurokawa K."/>
            <person name="Kamagata Y."/>
            <person name="Tamaki H."/>
        </authorList>
    </citation>
    <scope>NUCLEOTIDE SEQUENCE [LARGE SCALE GENOMIC DNA]</scope>
    <source>
        <strain evidence="4">BS525</strain>
    </source>
</reference>
<sequence length="391" mass="44475">MKKLVLFLTLSVIVFSAVFVFYAHKNATDKVVIGMLSGINSDYRLLRPFRNGLRLATEEWNANGGINGKRISLIMADEIEFYSWWRGLWDILRGNISEYYPGVAASYLVRKHTVSAFFYYDAYHPTCALFGFQERGIPVISPTILVGENDYFFNSRSNQPSWGIMGARFVYEELGLKKSAVIFDVSSDFDKNIAIDFQSKFESLGGKVVLFEGFQPEAINIEQFLKKTINLESEIIFLTPRSFRHDLAKGIIDKSRELNYTGYFLGHGIWAYSNGVTVEGLTREGSFYLLDFSRENPRPEVQNFINNYRRRYRVNPCLRAAEGYDAANILFEAIKNAGTIDGSGIKEALMNTRIHGVAGLIGFDNNRNSRRAVDFIQVKKGEAIYRSTVFP</sequence>
<dbReference type="InterPro" id="IPR028081">
    <property type="entry name" value="Leu-bd"/>
</dbReference>
<protein>
    <recommendedName>
        <fullName evidence="3">Leucine-binding protein domain-containing protein</fullName>
    </recommendedName>
</protein>
<accession>A0A9E2F168</accession>
<keyword evidence="2" id="KW-0732">Signal</keyword>
<evidence type="ECO:0000313" key="5">
    <source>
        <dbReference type="Proteomes" id="UP000811545"/>
    </source>
</evidence>
<dbReference type="Gene3D" id="3.40.50.2300">
    <property type="match status" value="3"/>
</dbReference>
<dbReference type="Pfam" id="PF13458">
    <property type="entry name" value="Peripla_BP_6"/>
    <property type="match status" value="1"/>
</dbReference>
<evidence type="ECO:0000259" key="3">
    <source>
        <dbReference type="Pfam" id="PF13458"/>
    </source>
</evidence>
<feature type="domain" description="Leucine-binding protein" evidence="3">
    <location>
        <begin position="132"/>
        <end position="381"/>
    </location>
</feature>
<comment type="caution">
    <text evidence="4">The sequence shown here is derived from an EMBL/GenBank/DDBJ whole genome shotgun (WGS) entry which is preliminary data.</text>
</comment>
<dbReference type="InterPro" id="IPR028082">
    <property type="entry name" value="Peripla_BP_I"/>
</dbReference>
<dbReference type="PANTHER" id="PTHR30483">
    <property type="entry name" value="LEUCINE-SPECIFIC-BINDING PROTEIN"/>
    <property type="match status" value="1"/>
</dbReference>
<dbReference type="EMBL" id="QLTW01000052">
    <property type="protein sequence ID" value="MBT9145139.1"/>
    <property type="molecule type" value="Genomic_DNA"/>
</dbReference>
<dbReference type="InterPro" id="IPR051010">
    <property type="entry name" value="BCAA_transport"/>
</dbReference>
<evidence type="ECO:0000256" key="2">
    <source>
        <dbReference type="ARBA" id="ARBA00022729"/>
    </source>
</evidence>
<gene>
    <name evidence="4" type="ORF">DDT42_01009</name>
</gene>
<organism evidence="4 5">
    <name type="scientific">Psychracetigena formicireducens</name>
    <dbReference type="NCBI Taxonomy" id="2986056"/>
    <lineage>
        <taxon>Bacteria</taxon>
        <taxon>Bacillati</taxon>
        <taxon>Candidatus Lithacetigenota</taxon>
        <taxon>Candidatus Psychracetigena</taxon>
    </lineage>
</organism>
<dbReference type="Proteomes" id="UP000811545">
    <property type="component" value="Unassembled WGS sequence"/>
</dbReference>
<evidence type="ECO:0000313" key="4">
    <source>
        <dbReference type="EMBL" id="MBT9145139.1"/>
    </source>
</evidence>
<comment type="similarity">
    <text evidence="1">Belongs to the leucine-binding protein family.</text>
</comment>
<name>A0A9E2F168_PSYF1</name>
<evidence type="ECO:0000256" key="1">
    <source>
        <dbReference type="ARBA" id="ARBA00010062"/>
    </source>
</evidence>
<dbReference type="AlphaFoldDB" id="A0A9E2F168"/>
<dbReference type="SUPFAM" id="SSF53822">
    <property type="entry name" value="Periplasmic binding protein-like I"/>
    <property type="match status" value="1"/>
</dbReference>
<dbReference type="PANTHER" id="PTHR30483:SF6">
    <property type="entry name" value="PERIPLASMIC BINDING PROTEIN OF ABC TRANSPORTER FOR NATURAL AMINO ACIDS"/>
    <property type="match status" value="1"/>
</dbReference>